<gene>
    <name evidence="2" type="ORF">ABC228_01220</name>
</gene>
<dbReference type="EMBL" id="JBDIML010000001">
    <property type="protein sequence ID" value="MEN2765794.1"/>
    <property type="molecule type" value="Genomic_DNA"/>
</dbReference>
<evidence type="ECO:0000259" key="1">
    <source>
        <dbReference type="Pfam" id="PF06114"/>
    </source>
</evidence>
<dbReference type="RefSeq" id="WP_345823268.1">
    <property type="nucleotide sequence ID" value="NZ_JBDIML010000001.1"/>
</dbReference>
<sequence length="201" mass="23718">MFDSYQKTELELMLENLYKKHAILSPSDLSIENVAKKLRINIVYMEGAREVALWDEDDAVIFLNPNKPKTIMRKIFFHELCHPLRHYGDQAGFVDTFITLQERQANQFMLYAAMPFFMIEQLDLPISEEHISSLLSFTFDVPLQLAKKRVEQIKRRIQQSLYDNEIKKQQSNYEKSYDPANWSTETKKIMNQLYSQLQGAQ</sequence>
<dbReference type="Proteomes" id="UP001444625">
    <property type="component" value="Unassembled WGS sequence"/>
</dbReference>
<reference evidence="2 3" key="1">
    <citation type="submission" date="2024-05" db="EMBL/GenBank/DDBJ databases">
        <authorList>
            <person name="Haq I."/>
            <person name="Ullah Z."/>
            <person name="Ahmad R."/>
            <person name="Li M."/>
            <person name="Tong Y."/>
        </authorList>
    </citation>
    <scope>NUCLEOTIDE SEQUENCE [LARGE SCALE GENOMIC DNA]</scope>
    <source>
        <strain evidence="2 3">16A2E</strain>
    </source>
</reference>
<accession>A0ABU9XC03</accession>
<protein>
    <submittedName>
        <fullName evidence="2">ImmA/IrrE family metallo-endopeptidase</fullName>
    </submittedName>
</protein>
<feature type="domain" description="IrrE N-terminal-like" evidence="1">
    <location>
        <begin position="57"/>
        <end position="149"/>
    </location>
</feature>
<evidence type="ECO:0000313" key="3">
    <source>
        <dbReference type="Proteomes" id="UP001444625"/>
    </source>
</evidence>
<proteinExistence type="predicted"/>
<comment type="caution">
    <text evidence="2">The sequence shown here is derived from an EMBL/GenBank/DDBJ whole genome shotgun (WGS) entry which is preliminary data.</text>
</comment>
<dbReference type="Gene3D" id="1.10.10.2910">
    <property type="match status" value="1"/>
</dbReference>
<keyword evidence="3" id="KW-1185">Reference proteome</keyword>
<dbReference type="Pfam" id="PF06114">
    <property type="entry name" value="Peptidase_M78"/>
    <property type="match status" value="1"/>
</dbReference>
<organism evidence="2 3">
    <name type="scientific">Ornithinibacillus xuwenensis</name>
    <dbReference type="NCBI Taxonomy" id="3144668"/>
    <lineage>
        <taxon>Bacteria</taxon>
        <taxon>Bacillati</taxon>
        <taxon>Bacillota</taxon>
        <taxon>Bacilli</taxon>
        <taxon>Bacillales</taxon>
        <taxon>Bacillaceae</taxon>
        <taxon>Ornithinibacillus</taxon>
    </lineage>
</organism>
<dbReference type="InterPro" id="IPR010359">
    <property type="entry name" value="IrrE_HExxH"/>
</dbReference>
<name>A0ABU9XC03_9BACI</name>
<evidence type="ECO:0000313" key="2">
    <source>
        <dbReference type="EMBL" id="MEN2765794.1"/>
    </source>
</evidence>